<reference evidence="1 2" key="1">
    <citation type="submission" date="2019-05" db="EMBL/GenBank/DDBJ databases">
        <title>Pseudomonas sp. SC006 isolated from lettuce that can produce HBGAs.</title>
        <authorList>
            <person name="Wang D."/>
            <person name="Liao N."/>
            <person name="Liu D."/>
            <person name="Zhang Z."/>
            <person name="Zou S."/>
        </authorList>
    </citation>
    <scope>NUCLEOTIDE SEQUENCE [LARGE SCALE GENOMIC DNA]</scope>
    <source>
        <strain evidence="1 2">SC006</strain>
    </source>
</reference>
<keyword evidence="2" id="KW-1185">Reference proteome</keyword>
<proteinExistence type="predicted"/>
<name>A0A5R8ZH02_9PSED</name>
<dbReference type="Proteomes" id="UP000309819">
    <property type="component" value="Unassembled WGS sequence"/>
</dbReference>
<organism evidence="1 2">
    <name type="scientific">Pseudomonas mosselii</name>
    <dbReference type="NCBI Taxonomy" id="78327"/>
    <lineage>
        <taxon>Bacteria</taxon>
        <taxon>Pseudomonadati</taxon>
        <taxon>Pseudomonadota</taxon>
        <taxon>Gammaproteobacteria</taxon>
        <taxon>Pseudomonadales</taxon>
        <taxon>Pseudomonadaceae</taxon>
        <taxon>Pseudomonas</taxon>
    </lineage>
</organism>
<dbReference type="EMBL" id="VAUO01000001">
    <property type="protein sequence ID" value="TLP65049.1"/>
    <property type="molecule type" value="Genomic_DNA"/>
</dbReference>
<dbReference type="RefSeq" id="WP_138217681.1">
    <property type="nucleotide sequence ID" value="NZ_VAUO01000001.1"/>
</dbReference>
<gene>
    <name evidence="1" type="ORF">FEM01_02405</name>
</gene>
<comment type="caution">
    <text evidence="1">The sequence shown here is derived from an EMBL/GenBank/DDBJ whole genome shotgun (WGS) entry which is preliminary data.</text>
</comment>
<protein>
    <submittedName>
        <fullName evidence="1">Uncharacterized protein</fullName>
    </submittedName>
</protein>
<evidence type="ECO:0000313" key="1">
    <source>
        <dbReference type="EMBL" id="TLP65049.1"/>
    </source>
</evidence>
<accession>A0A5R8ZH02</accession>
<dbReference type="PROSITE" id="PS51257">
    <property type="entry name" value="PROKAR_LIPOPROTEIN"/>
    <property type="match status" value="1"/>
</dbReference>
<dbReference type="AlphaFoldDB" id="A0A5R8ZH02"/>
<evidence type="ECO:0000313" key="2">
    <source>
        <dbReference type="Proteomes" id="UP000309819"/>
    </source>
</evidence>
<dbReference type="OrthoDB" id="8637570at2"/>
<sequence length="201" mass="21930">MDRKIVPLALLATLLGCSDDQQATEAGLRKAAQAWLDTQYPRCFVVGHFPAHTRDFDVDGTNQALRALAKAGVVSEKEIRRTEVPERLWQPARTDIYYAYELTDNSRTYYKADALNGQGGLCFGKAQVTQIEGFTPPQAQGGQQRTQLTYRYRIDDLPGWANDPALGAAIKGLAQASASAAKPIQATQSMLLTPAGWVSEG</sequence>